<evidence type="ECO:0000313" key="1">
    <source>
        <dbReference type="EMBL" id="OQS05911.1"/>
    </source>
</evidence>
<evidence type="ECO:0000313" key="2">
    <source>
        <dbReference type="Proteomes" id="UP000243217"/>
    </source>
</evidence>
<gene>
    <name evidence="1" type="ORF">THRCLA_02006</name>
</gene>
<keyword evidence="2" id="KW-1185">Reference proteome</keyword>
<dbReference type="OrthoDB" id="65857at2759"/>
<name>A0A1W0A6V5_9STRA</name>
<dbReference type="EMBL" id="JNBS01000404">
    <property type="protein sequence ID" value="OQS05911.1"/>
    <property type="molecule type" value="Genomic_DNA"/>
</dbReference>
<proteinExistence type="predicted"/>
<sequence>MRKQAGPMPEFIMNELCCAMVIMALKMNGYIANGEQGTYVLPKQTRPDEVQCVQFTSMKLVHDEVVCIFTPVVYHLHKADSIVHTLRQGAMGMQIADDTFTRQLQSIHAVFALPFMNACRIVEYSSHPEPMMGNLHGYNLVTPQTDDDYRKHWKAVHGMTLPQDVGGYIRVQFPSGEVMTYPASCIATNWHILAKQTRMEANDITRKLVLSMHSFFGVSAVTVRSESNESKMGSLLPASALLHTGTGSMTTNAVLARKRNDHQTPALTKRKKIY</sequence>
<dbReference type="Proteomes" id="UP000243217">
    <property type="component" value="Unassembled WGS sequence"/>
</dbReference>
<protein>
    <submittedName>
        <fullName evidence="1">Uncharacterized protein</fullName>
    </submittedName>
</protein>
<accession>A0A1W0A6V5</accession>
<comment type="caution">
    <text evidence="1">The sequence shown here is derived from an EMBL/GenBank/DDBJ whole genome shotgun (WGS) entry which is preliminary data.</text>
</comment>
<organism evidence="1 2">
    <name type="scientific">Thraustotheca clavata</name>
    <dbReference type="NCBI Taxonomy" id="74557"/>
    <lineage>
        <taxon>Eukaryota</taxon>
        <taxon>Sar</taxon>
        <taxon>Stramenopiles</taxon>
        <taxon>Oomycota</taxon>
        <taxon>Saprolegniomycetes</taxon>
        <taxon>Saprolegniales</taxon>
        <taxon>Achlyaceae</taxon>
        <taxon>Thraustotheca</taxon>
    </lineage>
</organism>
<dbReference type="AlphaFoldDB" id="A0A1W0A6V5"/>
<reference evidence="1 2" key="1">
    <citation type="journal article" date="2014" name="Genome Biol. Evol.">
        <title>The secreted proteins of Achlya hypogyna and Thraustotheca clavata identify the ancestral oomycete secretome and reveal gene acquisitions by horizontal gene transfer.</title>
        <authorList>
            <person name="Misner I."/>
            <person name="Blouin N."/>
            <person name="Leonard G."/>
            <person name="Richards T.A."/>
            <person name="Lane C.E."/>
        </authorList>
    </citation>
    <scope>NUCLEOTIDE SEQUENCE [LARGE SCALE GENOMIC DNA]</scope>
    <source>
        <strain evidence="1 2">ATCC 34112</strain>
    </source>
</reference>